<dbReference type="PANTHER" id="PTHR35039:SF3">
    <property type="entry name" value="3-KETO-L-GULONATE-6-PHOSPHATE DECARBOXYLASE SGBH-RELATED"/>
    <property type="match status" value="1"/>
</dbReference>
<dbReference type="GO" id="GO:0019647">
    <property type="term" value="P:formaldehyde assimilation via ribulose monophosphate cycle"/>
    <property type="evidence" value="ECO:0007669"/>
    <property type="project" value="UniProtKB-UniPathway"/>
</dbReference>
<evidence type="ECO:0000256" key="6">
    <source>
        <dbReference type="ARBA" id="ARBA00023277"/>
    </source>
</evidence>
<dbReference type="EC" id="4.1.2.43" evidence="4"/>
<reference evidence="8 9" key="1">
    <citation type="submission" date="2014-08" db="EMBL/GenBank/DDBJ databases">
        <title>Clostridium innocuum, an unnegligible vancomycin-resistant pathogen causing extra-intestinal infections.</title>
        <authorList>
            <person name="Feng Y."/>
            <person name="Chiu C.-H."/>
        </authorList>
    </citation>
    <scope>NUCLEOTIDE SEQUENCE [LARGE SCALE GENOMIC DNA]</scope>
    <source>
        <strain evidence="8 9">AN88</strain>
    </source>
</reference>
<comment type="catalytic activity">
    <reaction evidence="1">
        <text>D-ribulose 5-phosphate + formaldehyde = D-arabino-hex-3-ulose 6-phosphate</text>
        <dbReference type="Rhea" id="RHEA:25201"/>
        <dbReference type="ChEBI" id="CHEBI:16842"/>
        <dbReference type="ChEBI" id="CHEBI:58121"/>
        <dbReference type="ChEBI" id="CHEBI:58542"/>
        <dbReference type="EC" id="4.1.2.43"/>
    </reaction>
</comment>
<dbReference type="GO" id="GO:0006207">
    <property type="term" value="P:'de novo' pyrimidine nucleobase biosynthetic process"/>
    <property type="evidence" value="ECO:0007669"/>
    <property type="project" value="InterPro"/>
</dbReference>
<dbReference type="InterPro" id="IPR041710">
    <property type="entry name" value="HPS/KGPDC"/>
</dbReference>
<dbReference type="SUPFAM" id="SSF51366">
    <property type="entry name" value="Ribulose-phoshate binding barrel"/>
    <property type="match status" value="1"/>
</dbReference>
<dbReference type="SMART" id="SM00934">
    <property type="entry name" value="OMPdecase"/>
    <property type="match status" value="1"/>
</dbReference>
<dbReference type="Gene3D" id="3.20.20.70">
    <property type="entry name" value="Aldolase class I"/>
    <property type="match status" value="1"/>
</dbReference>
<dbReference type="RefSeq" id="WP_044907060.1">
    <property type="nucleotide sequence ID" value="NZ_JQIF01000092.1"/>
</dbReference>
<dbReference type="GO" id="GO:0004590">
    <property type="term" value="F:orotidine-5'-phosphate decarboxylase activity"/>
    <property type="evidence" value="ECO:0007669"/>
    <property type="project" value="InterPro"/>
</dbReference>
<dbReference type="GO" id="GO:0033982">
    <property type="term" value="F:3-dehydro-L-gulonate-6-phosphate decarboxylase activity"/>
    <property type="evidence" value="ECO:0007669"/>
    <property type="project" value="TreeGrafter"/>
</dbReference>
<evidence type="ECO:0000256" key="5">
    <source>
        <dbReference type="ARBA" id="ARBA00023239"/>
    </source>
</evidence>
<proteinExistence type="inferred from homology"/>
<evidence type="ECO:0000256" key="4">
    <source>
        <dbReference type="ARBA" id="ARBA00012890"/>
    </source>
</evidence>
<evidence type="ECO:0000313" key="9">
    <source>
        <dbReference type="Proteomes" id="UP000030008"/>
    </source>
</evidence>
<accession>A0A099I2J1</accession>
<evidence type="ECO:0000256" key="2">
    <source>
        <dbReference type="ARBA" id="ARBA00005014"/>
    </source>
</evidence>
<evidence type="ECO:0000256" key="1">
    <source>
        <dbReference type="ARBA" id="ARBA00000718"/>
    </source>
</evidence>
<gene>
    <name evidence="8" type="ORF">CIAN88_17505</name>
</gene>
<comment type="pathway">
    <text evidence="2">One-carbon metabolism; formaldehyde assimilation via RuMP pathway; D-fructose 6-phosphate from D-ribulose 5-phosphate and formaldehyde: step 1/2.</text>
</comment>
<keyword evidence="6" id="KW-0119">Carbohydrate metabolism</keyword>
<evidence type="ECO:0000313" key="8">
    <source>
        <dbReference type="EMBL" id="KGJ51900.1"/>
    </source>
</evidence>
<dbReference type="Pfam" id="PF00215">
    <property type="entry name" value="OMPdecase"/>
    <property type="match status" value="1"/>
</dbReference>
<keyword evidence="5" id="KW-0456">Lyase</keyword>
<dbReference type="NCBIfam" id="TIGR03128">
    <property type="entry name" value="RuMP_HxlA"/>
    <property type="match status" value="1"/>
</dbReference>
<dbReference type="InterPro" id="IPR017553">
    <property type="entry name" value="3-hexulose-6-phosphate_synth"/>
</dbReference>
<evidence type="ECO:0000256" key="3">
    <source>
        <dbReference type="ARBA" id="ARBA00006350"/>
    </source>
</evidence>
<name>A0A099I2J1_CLOIN</name>
<dbReference type="FunFam" id="3.20.20.70:FF:000022">
    <property type="entry name" value="3-keto-L-gulonate-6-phosphate decarboxylase UlaD"/>
    <property type="match status" value="1"/>
</dbReference>
<dbReference type="EMBL" id="JQIF01000092">
    <property type="protein sequence ID" value="KGJ51900.1"/>
    <property type="molecule type" value="Genomic_DNA"/>
</dbReference>
<protein>
    <recommendedName>
        <fullName evidence="4">3-hexulose-6-phosphate synthase</fullName>
        <ecNumber evidence="4">4.1.2.43</ecNumber>
    </recommendedName>
</protein>
<dbReference type="UniPathway" id="UPA00294">
    <property type="reaction ID" value="UER00434"/>
</dbReference>
<sequence length="208" mass="22236">MKLQLALDTLTLEECMTLLQETRGSVDIAEVGTPFIIEEGMRPVREFKQHFPEIEILADAKIMDAGELEAETAFKAGADIVTVLGASNDETILGAVKAAKKYNGKIMIDMIAVKDLEARAKEIDAMGVDYICVHTAFDVQQTGKNPLDELMIVNRVITHAKSAVAGGVKLATIDAIASEGAAVVVIGGAICNAKDRAAAAKEMKQHLK</sequence>
<comment type="similarity">
    <text evidence="3">Belongs to the HPS/KGPDC family. HPS subfamily.</text>
</comment>
<organism evidence="8 9">
    <name type="scientific">Clostridium innocuum</name>
    <dbReference type="NCBI Taxonomy" id="1522"/>
    <lineage>
        <taxon>Bacteria</taxon>
        <taxon>Bacillati</taxon>
        <taxon>Bacillota</taxon>
        <taxon>Clostridia</taxon>
        <taxon>Eubacteriales</taxon>
        <taxon>Clostridiaceae</taxon>
        <taxon>Clostridium</taxon>
    </lineage>
</organism>
<dbReference type="GO" id="GO:0043801">
    <property type="term" value="F:hexulose-6-phosphate synthase activity"/>
    <property type="evidence" value="ECO:0007669"/>
    <property type="project" value="UniProtKB-EC"/>
</dbReference>
<dbReference type="PANTHER" id="PTHR35039">
    <property type="entry name" value="3-KETO-L-GULONATE-6-PHOSPHATE DECARBOXYLASE SGBH-RELATED"/>
    <property type="match status" value="1"/>
</dbReference>
<dbReference type="Proteomes" id="UP000030008">
    <property type="component" value="Unassembled WGS sequence"/>
</dbReference>
<dbReference type="InterPro" id="IPR011060">
    <property type="entry name" value="RibuloseP-bd_barrel"/>
</dbReference>
<dbReference type="GO" id="GO:0019854">
    <property type="term" value="P:L-ascorbic acid catabolic process"/>
    <property type="evidence" value="ECO:0007669"/>
    <property type="project" value="TreeGrafter"/>
</dbReference>
<dbReference type="CDD" id="cd04726">
    <property type="entry name" value="KGPDC_HPS"/>
    <property type="match status" value="1"/>
</dbReference>
<feature type="domain" description="Orotidine 5'-phosphate decarboxylase" evidence="7">
    <location>
        <begin position="2"/>
        <end position="203"/>
    </location>
</feature>
<evidence type="ECO:0000259" key="7">
    <source>
        <dbReference type="SMART" id="SM00934"/>
    </source>
</evidence>
<comment type="caution">
    <text evidence="8">The sequence shown here is derived from an EMBL/GenBank/DDBJ whole genome shotgun (WGS) entry which is preliminary data.</text>
</comment>
<dbReference type="AlphaFoldDB" id="A0A099I2J1"/>
<dbReference type="InterPro" id="IPR001754">
    <property type="entry name" value="OMPdeCOase_dom"/>
</dbReference>
<dbReference type="InterPro" id="IPR013785">
    <property type="entry name" value="Aldolase_TIM"/>
</dbReference>